<organism evidence="7 8">
    <name type="scientific">Conexivisphaera calida</name>
    <dbReference type="NCBI Taxonomy" id="1874277"/>
    <lineage>
        <taxon>Archaea</taxon>
        <taxon>Nitrososphaerota</taxon>
        <taxon>Conexivisphaeria</taxon>
        <taxon>Conexivisphaerales</taxon>
        <taxon>Conexivisphaeraceae</taxon>
        <taxon>Conexivisphaera</taxon>
    </lineage>
</organism>
<keyword evidence="4 5" id="KW-0687">Ribonucleoprotein</keyword>
<dbReference type="InterPro" id="IPR035987">
    <property type="entry name" value="Ribosomal_uS8_sf"/>
</dbReference>
<dbReference type="Proteomes" id="UP000509448">
    <property type="component" value="Chromosome"/>
</dbReference>
<keyword evidence="2 5" id="KW-0699">rRNA-binding</keyword>
<evidence type="ECO:0000256" key="1">
    <source>
        <dbReference type="ARBA" id="ARBA00006471"/>
    </source>
</evidence>
<dbReference type="GO" id="GO:0003735">
    <property type="term" value="F:structural constituent of ribosome"/>
    <property type="evidence" value="ECO:0007669"/>
    <property type="project" value="InterPro"/>
</dbReference>
<dbReference type="KEGG" id="ccai:NAS2_0321"/>
<dbReference type="HAMAP" id="MF_01302_A">
    <property type="entry name" value="Ribosomal_uS8_A"/>
    <property type="match status" value="1"/>
</dbReference>
<dbReference type="InterPro" id="IPR000630">
    <property type="entry name" value="Ribosomal_uS8"/>
</dbReference>
<evidence type="ECO:0000256" key="3">
    <source>
        <dbReference type="ARBA" id="ARBA00022980"/>
    </source>
</evidence>
<keyword evidence="3 5" id="KW-0689">Ribosomal protein</keyword>
<dbReference type="AlphaFoldDB" id="A0A4P2VE85"/>
<dbReference type="GO" id="GO:1990904">
    <property type="term" value="C:ribonucleoprotein complex"/>
    <property type="evidence" value="ECO:0007669"/>
    <property type="project" value="UniProtKB-KW"/>
</dbReference>
<dbReference type="PANTHER" id="PTHR11758">
    <property type="entry name" value="40S RIBOSOMAL PROTEIN S15A"/>
    <property type="match status" value="1"/>
</dbReference>
<dbReference type="GO" id="GO:0006412">
    <property type="term" value="P:translation"/>
    <property type="evidence" value="ECO:0007669"/>
    <property type="project" value="UniProtKB-UniRule"/>
</dbReference>
<keyword evidence="8" id="KW-1185">Reference proteome</keyword>
<protein>
    <recommendedName>
        <fullName evidence="5">Small ribosomal subunit protein uS8</fullName>
    </recommendedName>
</protein>
<evidence type="ECO:0000256" key="4">
    <source>
        <dbReference type="ARBA" id="ARBA00023274"/>
    </source>
</evidence>
<evidence type="ECO:0000256" key="5">
    <source>
        <dbReference type="HAMAP-Rule" id="MF_01302"/>
    </source>
</evidence>
<gene>
    <name evidence="5" type="primary">rps8</name>
    <name evidence="7" type="ORF">NAS2_0321</name>
</gene>
<evidence type="ECO:0000256" key="6">
    <source>
        <dbReference type="RuleBase" id="RU003660"/>
    </source>
</evidence>
<comment type="similarity">
    <text evidence="1 5 6">Belongs to the universal ribosomal protein uS8 family.</text>
</comment>
<evidence type="ECO:0000313" key="8">
    <source>
        <dbReference type="Proteomes" id="UP000509448"/>
    </source>
</evidence>
<evidence type="ECO:0000313" key="7">
    <source>
        <dbReference type="EMBL" id="BBE41713.1"/>
    </source>
</evidence>
<dbReference type="GO" id="GO:0005840">
    <property type="term" value="C:ribosome"/>
    <property type="evidence" value="ECO:0007669"/>
    <property type="project" value="UniProtKB-KW"/>
</dbReference>
<dbReference type="Pfam" id="PF00410">
    <property type="entry name" value="Ribosomal_S8"/>
    <property type="match status" value="1"/>
</dbReference>
<evidence type="ECO:0000256" key="2">
    <source>
        <dbReference type="ARBA" id="ARBA00022730"/>
    </source>
</evidence>
<dbReference type="SUPFAM" id="SSF56047">
    <property type="entry name" value="Ribosomal protein S8"/>
    <property type="match status" value="1"/>
</dbReference>
<comment type="subunit">
    <text evidence="5">Part of the 30S ribosomal subunit.</text>
</comment>
<dbReference type="InterPro" id="IPR047863">
    <property type="entry name" value="Ribosomal_uS8_CS"/>
</dbReference>
<keyword evidence="5" id="KW-0694">RNA-binding</keyword>
<accession>A0A4P2VE85</accession>
<comment type="function">
    <text evidence="5">One of the primary rRNA binding proteins, it binds directly to 16S rRNA central domain where it helps coordinate assembly of the platform of the 30S subunit.</text>
</comment>
<dbReference type="EMBL" id="AP018732">
    <property type="protein sequence ID" value="BBE41713.1"/>
    <property type="molecule type" value="Genomic_DNA"/>
</dbReference>
<sequence length="131" mass="14840">MMPAQEIISNLFSSLYSNERRNKGWCLVVPASRLAQEVLRTLQKYGYVGEFEFIDDGRAGKLRVQLLGRIHRCGSVKPRHSVNGDSYYMWERRLLPAYGTGILVVSTDEGVMSHVEAREKGLGGRLLGYVY</sequence>
<name>A0A4P2VE85_9ARCH</name>
<dbReference type="GO" id="GO:0019843">
    <property type="term" value="F:rRNA binding"/>
    <property type="evidence" value="ECO:0007669"/>
    <property type="project" value="UniProtKB-UniRule"/>
</dbReference>
<dbReference type="PROSITE" id="PS00053">
    <property type="entry name" value="RIBOSOMAL_S8"/>
    <property type="match status" value="1"/>
</dbReference>
<dbReference type="NCBIfam" id="NF003115">
    <property type="entry name" value="PRK04034.1"/>
    <property type="match status" value="1"/>
</dbReference>
<proteinExistence type="inferred from homology"/>
<dbReference type="Gene3D" id="3.30.1370.30">
    <property type="match status" value="1"/>
</dbReference>
<reference evidence="7 8" key="1">
    <citation type="journal article" date="2019" name="ISME J.">
        <title>Isolation and characterization of a thermophilic sulfur- and iron-reducing thaumarchaeote from a terrestrial acidic hot spring.</title>
        <authorList>
            <person name="Kato S."/>
            <person name="Itoh T."/>
            <person name="Yuki M."/>
            <person name="Nagamori M."/>
            <person name="Ohnishi M."/>
            <person name="Uematsu K."/>
            <person name="Suzuki K."/>
            <person name="Takashina T."/>
            <person name="Ohkuma M."/>
        </authorList>
    </citation>
    <scope>NUCLEOTIDE SEQUENCE [LARGE SCALE GENOMIC DNA]</scope>
    <source>
        <strain evidence="7 8">NAS-02</strain>
    </source>
</reference>
<dbReference type="Gene3D" id="3.30.1490.10">
    <property type="match status" value="1"/>
</dbReference>